<dbReference type="AlphaFoldDB" id="A0AA39TTR3"/>
<dbReference type="EMBL" id="JAUESC010000001">
    <property type="protein sequence ID" value="KAK0607610.1"/>
    <property type="molecule type" value="Genomic_DNA"/>
</dbReference>
<feature type="compositionally biased region" description="Polar residues" evidence="1">
    <location>
        <begin position="167"/>
        <end position="181"/>
    </location>
</feature>
<reference evidence="2" key="1">
    <citation type="journal article" date="2022" name="Plant J.">
        <title>Strategies of tolerance reflected in two North American maple genomes.</title>
        <authorList>
            <person name="McEvoy S.L."/>
            <person name="Sezen U.U."/>
            <person name="Trouern-Trend A."/>
            <person name="McMahon S.M."/>
            <person name="Schaberg P.G."/>
            <person name="Yang J."/>
            <person name="Wegrzyn J.L."/>
            <person name="Swenson N.G."/>
        </authorList>
    </citation>
    <scope>NUCLEOTIDE SEQUENCE</scope>
    <source>
        <strain evidence="2">NS2018</strain>
    </source>
</reference>
<reference evidence="2" key="2">
    <citation type="submission" date="2023-06" db="EMBL/GenBank/DDBJ databases">
        <authorList>
            <person name="Swenson N.G."/>
            <person name="Wegrzyn J.L."/>
            <person name="Mcevoy S.L."/>
        </authorList>
    </citation>
    <scope>NUCLEOTIDE SEQUENCE</scope>
    <source>
        <strain evidence="2">NS2018</strain>
        <tissue evidence="2">Leaf</tissue>
    </source>
</reference>
<feature type="region of interest" description="Disordered" evidence="1">
    <location>
        <begin position="136"/>
        <end position="181"/>
    </location>
</feature>
<evidence type="ECO:0000313" key="2">
    <source>
        <dbReference type="EMBL" id="KAK0607610.1"/>
    </source>
</evidence>
<feature type="compositionally biased region" description="Basic and acidic residues" evidence="1">
    <location>
        <begin position="143"/>
        <end position="156"/>
    </location>
</feature>
<sequence length="181" mass="19335">MGSTPPAPPNPNPNPSPDPSSPTPTTPPPPDASVSPPPSLDTANPSSLSPPGITTGALSPRNLSIKPLDLQPRRRRRSKKIREKKKKKNGVALISSAIGEGRLSSNFRVGDVGLFPSEEISVDLLCLEEIRCRGDGSLPIGGEQHRSPPIRRDLAPPHRISSKQRRSTLISSNCMRPTSPT</sequence>
<dbReference type="Proteomes" id="UP001168877">
    <property type="component" value="Unassembled WGS sequence"/>
</dbReference>
<organism evidence="2 3">
    <name type="scientific">Acer saccharum</name>
    <name type="common">Sugar maple</name>
    <dbReference type="NCBI Taxonomy" id="4024"/>
    <lineage>
        <taxon>Eukaryota</taxon>
        <taxon>Viridiplantae</taxon>
        <taxon>Streptophyta</taxon>
        <taxon>Embryophyta</taxon>
        <taxon>Tracheophyta</taxon>
        <taxon>Spermatophyta</taxon>
        <taxon>Magnoliopsida</taxon>
        <taxon>eudicotyledons</taxon>
        <taxon>Gunneridae</taxon>
        <taxon>Pentapetalae</taxon>
        <taxon>rosids</taxon>
        <taxon>malvids</taxon>
        <taxon>Sapindales</taxon>
        <taxon>Sapindaceae</taxon>
        <taxon>Hippocastanoideae</taxon>
        <taxon>Acereae</taxon>
        <taxon>Acer</taxon>
    </lineage>
</organism>
<feature type="region of interest" description="Disordered" evidence="1">
    <location>
        <begin position="1"/>
        <end position="89"/>
    </location>
</feature>
<feature type="compositionally biased region" description="Basic residues" evidence="1">
    <location>
        <begin position="73"/>
        <end position="89"/>
    </location>
</feature>
<comment type="caution">
    <text evidence="2">The sequence shown here is derived from an EMBL/GenBank/DDBJ whole genome shotgun (WGS) entry which is preliminary data.</text>
</comment>
<name>A0AA39TTR3_ACESA</name>
<accession>A0AA39TTR3</accession>
<feature type="compositionally biased region" description="Pro residues" evidence="1">
    <location>
        <begin position="1"/>
        <end position="39"/>
    </location>
</feature>
<evidence type="ECO:0000256" key="1">
    <source>
        <dbReference type="SAM" id="MobiDB-lite"/>
    </source>
</evidence>
<keyword evidence="3" id="KW-1185">Reference proteome</keyword>
<gene>
    <name evidence="2" type="ORF">LWI29_017340</name>
</gene>
<evidence type="ECO:0000313" key="3">
    <source>
        <dbReference type="Proteomes" id="UP001168877"/>
    </source>
</evidence>
<proteinExistence type="predicted"/>
<protein>
    <submittedName>
        <fullName evidence="2">Uncharacterized protein</fullName>
    </submittedName>
</protein>